<evidence type="ECO:0000313" key="2">
    <source>
        <dbReference type="Proteomes" id="UP000298381"/>
    </source>
</evidence>
<dbReference type="AlphaFoldDB" id="A0A4Z0D4X9"/>
<protein>
    <submittedName>
        <fullName evidence="1">Uncharacterized protein</fullName>
    </submittedName>
</protein>
<proteinExistence type="predicted"/>
<dbReference type="Proteomes" id="UP000298381">
    <property type="component" value="Unassembled WGS sequence"/>
</dbReference>
<dbReference type="OrthoDB" id="3034495at2"/>
<sequence>MKKLILLIVVIVLTGFIVIGCTNQNPPDENIELPEGTDQQVLSDDQLVQYEGKIAIITEDVVLKDPYVITVYTNDNNIYQTLENEEFQLNKNDMVIVIEGNGNECRVVQAFGDIPRIRGTVDKSKLNFDESLFANNANQAVVKNAMSYDEIDGNEKGLQAGVGIVLERKEDWVRMSMPMQESDLWFKSEDLSYDFDTSVIDIKN</sequence>
<organism evidence="1 2">
    <name type="scientific">Soehngenia longivitae</name>
    <dbReference type="NCBI Taxonomy" id="2562294"/>
    <lineage>
        <taxon>Bacteria</taxon>
        <taxon>Bacillati</taxon>
        <taxon>Bacillota</taxon>
        <taxon>Tissierellia</taxon>
        <taxon>Tissierellales</taxon>
        <taxon>Tissierellaceae</taxon>
        <taxon>Soehngenia</taxon>
    </lineage>
</organism>
<gene>
    <name evidence="1" type="ORF">E4100_08565</name>
</gene>
<comment type="caution">
    <text evidence="1">The sequence shown here is derived from an EMBL/GenBank/DDBJ whole genome shotgun (WGS) entry which is preliminary data.</text>
</comment>
<accession>A0A4Z0D4X9</accession>
<dbReference type="PROSITE" id="PS51257">
    <property type="entry name" value="PROKAR_LIPOPROTEIN"/>
    <property type="match status" value="1"/>
</dbReference>
<dbReference type="RefSeq" id="WP_135271635.1">
    <property type="nucleotide sequence ID" value="NZ_SRIB01000013.1"/>
</dbReference>
<reference evidence="1 2" key="1">
    <citation type="submission" date="2019-03" db="EMBL/GenBank/DDBJ databases">
        <title>Draft genome sequence data and analysis of a Fermenting Bacterium, Soehngenia longevitae strain 1933PT, isolated from petroleum reservoir in Azerbaijan.</title>
        <authorList>
            <person name="Grouzdev D.S."/>
            <person name="Bidzhieva S.K."/>
            <person name="Sokolova D.S."/>
            <person name="Tourova T.P."/>
            <person name="Poltaraus A.B."/>
            <person name="Nazina T.N."/>
        </authorList>
    </citation>
    <scope>NUCLEOTIDE SEQUENCE [LARGE SCALE GENOMIC DNA]</scope>
    <source>
        <strain evidence="1 2">1933P</strain>
    </source>
</reference>
<dbReference type="EMBL" id="SRIB01000013">
    <property type="protein sequence ID" value="TFZ39393.1"/>
    <property type="molecule type" value="Genomic_DNA"/>
</dbReference>
<evidence type="ECO:0000313" key="1">
    <source>
        <dbReference type="EMBL" id="TFZ39393.1"/>
    </source>
</evidence>
<keyword evidence="2" id="KW-1185">Reference proteome</keyword>
<name>A0A4Z0D4X9_9FIRM</name>